<dbReference type="CDD" id="cd05387">
    <property type="entry name" value="BY-kinase"/>
    <property type="match status" value="1"/>
</dbReference>
<feature type="transmembrane region" description="Helical" evidence="7">
    <location>
        <begin position="481"/>
        <end position="503"/>
    </location>
</feature>
<keyword evidence="7" id="KW-0812">Transmembrane</keyword>
<evidence type="ECO:0000256" key="4">
    <source>
        <dbReference type="ARBA" id="ARBA00022840"/>
    </source>
</evidence>
<keyword evidence="5" id="KW-0829">Tyrosine-protein kinase</keyword>
<dbReference type="OrthoDB" id="580971at2"/>
<dbReference type="STRING" id="158190.SpiGrapes_2247"/>
<evidence type="ECO:0000256" key="3">
    <source>
        <dbReference type="ARBA" id="ARBA00022777"/>
    </source>
</evidence>
<keyword evidence="7" id="KW-1133">Transmembrane helix</keyword>
<organism evidence="9 10">
    <name type="scientific">Sphaerochaeta pleomorpha (strain ATCC BAA-1885 / DSM 22778 / Grapes)</name>
    <dbReference type="NCBI Taxonomy" id="158190"/>
    <lineage>
        <taxon>Bacteria</taxon>
        <taxon>Pseudomonadati</taxon>
        <taxon>Spirochaetota</taxon>
        <taxon>Spirochaetia</taxon>
        <taxon>Spirochaetales</taxon>
        <taxon>Sphaerochaetaceae</taxon>
        <taxon>Sphaerochaeta</taxon>
    </lineage>
</organism>
<evidence type="ECO:0000256" key="2">
    <source>
        <dbReference type="ARBA" id="ARBA00022741"/>
    </source>
</evidence>
<dbReference type="PANTHER" id="PTHR32309:SF31">
    <property type="entry name" value="CAPSULAR EXOPOLYSACCHARIDE FAMILY"/>
    <property type="match status" value="1"/>
</dbReference>
<keyword evidence="6" id="KW-0175">Coiled coil</keyword>
<gene>
    <name evidence="9" type="ordered locus">SpiGrapes_2247</name>
</gene>
<accession>G8QS25</accession>
<evidence type="ECO:0000259" key="8">
    <source>
        <dbReference type="Pfam" id="PF13614"/>
    </source>
</evidence>
<dbReference type="Pfam" id="PF13614">
    <property type="entry name" value="AAA_31"/>
    <property type="match status" value="1"/>
</dbReference>
<dbReference type="InterPro" id="IPR025669">
    <property type="entry name" value="AAA_dom"/>
</dbReference>
<dbReference type="Proteomes" id="UP000005632">
    <property type="component" value="Chromosome"/>
</dbReference>
<dbReference type="SUPFAM" id="SSF52540">
    <property type="entry name" value="P-loop containing nucleoside triphosphate hydrolases"/>
    <property type="match status" value="1"/>
</dbReference>
<reference evidence="9 10" key="1">
    <citation type="submission" date="2011-11" db="EMBL/GenBank/DDBJ databases">
        <title>Complete sequence of Spirochaeta sp. grapes.</title>
        <authorList>
            <consortium name="US DOE Joint Genome Institute"/>
            <person name="Lucas S."/>
            <person name="Han J."/>
            <person name="Lapidus A."/>
            <person name="Cheng J.-F."/>
            <person name="Goodwin L."/>
            <person name="Pitluck S."/>
            <person name="Peters L."/>
            <person name="Ovchinnikova G."/>
            <person name="Munk A.C."/>
            <person name="Detter J.C."/>
            <person name="Han C."/>
            <person name="Tapia R."/>
            <person name="Land M."/>
            <person name="Hauser L."/>
            <person name="Kyrpides N."/>
            <person name="Ivanova N."/>
            <person name="Pagani I."/>
            <person name="Ritalahtilisa K."/>
            <person name="Loeffler F."/>
            <person name="Woyke T."/>
        </authorList>
    </citation>
    <scope>NUCLEOTIDE SEQUENCE [LARGE SCALE GENOMIC DNA]</scope>
    <source>
        <strain evidence="10">ATCC BAA-1885 / DSM 22778 / Grapes</strain>
    </source>
</reference>
<evidence type="ECO:0000256" key="7">
    <source>
        <dbReference type="SAM" id="Phobius"/>
    </source>
</evidence>
<evidence type="ECO:0000256" key="1">
    <source>
        <dbReference type="ARBA" id="ARBA00022679"/>
    </source>
</evidence>
<dbReference type="AlphaFoldDB" id="G8QS25"/>
<evidence type="ECO:0000256" key="6">
    <source>
        <dbReference type="SAM" id="Coils"/>
    </source>
</evidence>
<dbReference type="Gene3D" id="3.40.50.300">
    <property type="entry name" value="P-loop containing nucleotide triphosphate hydrolases"/>
    <property type="match status" value="1"/>
</dbReference>
<evidence type="ECO:0000313" key="9">
    <source>
        <dbReference type="EMBL" id="AEV30023.1"/>
    </source>
</evidence>
<evidence type="ECO:0000256" key="5">
    <source>
        <dbReference type="ARBA" id="ARBA00023137"/>
    </source>
</evidence>
<feature type="domain" description="AAA" evidence="8">
    <location>
        <begin position="575"/>
        <end position="719"/>
    </location>
</feature>
<dbReference type="RefSeq" id="WP_014270864.1">
    <property type="nucleotide sequence ID" value="NC_016633.1"/>
</dbReference>
<dbReference type="eggNOG" id="COG0489">
    <property type="taxonomic scope" value="Bacteria"/>
</dbReference>
<feature type="coiled-coil region" evidence="6">
    <location>
        <begin position="231"/>
        <end position="303"/>
    </location>
</feature>
<dbReference type="InterPro" id="IPR050445">
    <property type="entry name" value="Bact_polysacc_biosynth/exp"/>
</dbReference>
<dbReference type="PANTHER" id="PTHR32309">
    <property type="entry name" value="TYROSINE-PROTEIN KINASE"/>
    <property type="match status" value="1"/>
</dbReference>
<keyword evidence="2" id="KW-0547">Nucleotide-binding</keyword>
<sequence length="752" mass="84808">MAEEMALKQEEFRLPLELKTVLKTLRQKWVWILIICILALPVGAISALLLGTQKYEATTVLFYQPIESYVPDTFKIYQSVGEGTELSYEQGAGLVKQDASDTSLWNKVNMVKTLPNLEELRRELSVAKTLDQLGSSISVDVARDTNLMFISATSEDPEQAKLLANTIRDIFLSNNNSMISNEIQDRLVTLKMQFASATNELATAKSEFKKFIELHNIRDIATESPKYASELVDLELSLEKNKQQVEIYRQRVEKIQEAIKTANMSDIEEQKRQTEAKSVGLTSDEANNKIQQISQKIDEIKANSTNPIEEERLQTLYEIAENDYVRGLITRSEYETAKYNYESFMASHQYSAEIETLKAETEKVRSMTIVGGGDSVASSEYLKLVRVMLLDNQLELIKLEMQYEVDQKRYDFLSKNYINLPELNQNYIVLTGRVASLEAETRGLEKVLTQFKIVAEKDHSDFYVISNAEVPLLPQDSNRKLIAVVAAFMVFLIGFSALLILVITDQRIKSAGDAKQKLQKPVIAVFPFEKHTELLLPDKTKESEHIERYRILARPLRLKYPKSGATFLITSTADGEGKSTLAINLAMVFGRQDEHVLVIDAQIRKTDYESPFKPYNLNLGSDSVEKKAGLGEYLSFKVADSADLITQTSLSGVDMIIREGEAVVPDLLQSSRMRELMEELKQQYSIIIIEGPPVGDTVDSEILANYADAILYVTACDMLKPNQITQSLSRLGSTRIPLEGIVLTKVMPVYVD</sequence>
<keyword evidence="4" id="KW-0067">ATP-binding</keyword>
<dbReference type="KEGG" id="sgp:SpiGrapes_2247"/>
<dbReference type="HOGENOM" id="CLU_370006_0_0_12"/>
<protein>
    <submittedName>
        <fullName evidence="9">ATPase involved in chromosome partitioning</fullName>
    </submittedName>
</protein>
<keyword evidence="10" id="KW-1185">Reference proteome</keyword>
<keyword evidence="7" id="KW-0472">Membrane</keyword>
<dbReference type="InterPro" id="IPR027417">
    <property type="entry name" value="P-loop_NTPase"/>
</dbReference>
<dbReference type="EMBL" id="CP003155">
    <property type="protein sequence ID" value="AEV30023.1"/>
    <property type="molecule type" value="Genomic_DNA"/>
</dbReference>
<dbReference type="InterPro" id="IPR005702">
    <property type="entry name" value="Wzc-like_C"/>
</dbReference>
<name>G8QS25_SPHPG</name>
<feature type="transmembrane region" description="Helical" evidence="7">
    <location>
        <begin position="29"/>
        <end position="50"/>
    </location>
</feature>
<keyword evidence="3" id="KW-0418">Kinase</keyword>
<dbReference type="eggNOG" id="COG3206">
    <property type="taxonomic scope" value="Bacteria"/>
</dbReference>
<keyword evidence="1" id="KW-0808">Transferase</keyword>
<proteinExistence type="predicted"/>
<evidence type="ECO:0000313" key="10">
    <source>
        <dbReference type="Proteomes" id="UP000005632"/>
    </source>
</evidence>